<dbReference type="CDD" id="cd07043">
    <property type="entry name" value="STAS_anti-anti-sigma_factors"/>
    <property type="match status" value="1"/>
</dbReference>
<protein>
    <recommendedName>
        <fullName evidence="1">STAS domain-containing protein</fullName>
    </recommendedName>
</protein>
<dbReference type="EMBL" id="BSEV01000027">
    <property type="protein sequence ID" value="GLK13994.1"/>
    <property type="molecule type" value="Genomic_DNA"/>
</dbReference>
<dbReference type="Pfam" id="PF13466">
    <property type="entry name" value="STAS_2"/>
    <property type="match status" value="1"/>
</dbReference>
<dbReference type="Proteomes" id="UP001143474">
    <property type="component" value="Unassembled WGS sequence"/>
</dbReference>
<accession>A0A9W6IA88</accession>
<dbReference type="InterPro" id="IPR002645">
    <property type="entry name" value="STAS_dom"/>
</dbReference>
<evidence type="ECO:0000313" key="2">
    <source>
        <dbReference type="EMBL" id="GLK13994.1"/>
    </source>
</evidence>
<comment type="caution">
    <text evidence="2">The sequence shown here is derived from an EMBL/GenBank/DDBJ whole genome shotgun (WGS) entry which is preliminary data.</text>
</comment>
<dbReference type="GO" id="GO:0043856">
    <property type="term" value="F:anti-sigma factor antagonist activity"/>
    <property type="evidence" value="ECO:0007669"/>
    <property type="project" value="TreeGrafter"/>
</dbReference>
<dbReference type="PANTHER" id="PTHR33495:SF2">
    <property type="entry name" value="ANTI-SIGMA FACTOR ANTAGONIST TM_1081-RELATED"/>
    <property type="match status" value="1"/>
</dbReference>
<reference evidence="2" key="2">
    <citation type="submission" date="2023-01" db="EMBL/GenBank/DDBJ databases">
        <authorList>
            <person name="Sun Q."/>
            <person name="Evtushenko L."/>
        </authorList>
    </citation>
    <scope>NUCLEOTIDE SEQUENCE</scope>
    <source>
        <strain evidence="2">VKM Ac-2007</strain>
    </source>
</reference>
<dbReference type="AlphaFoldDB" id="A0A9W6IA88"/>
<name>A0A9W6IA88_9ACTN</name>
<keyword evidence="3" id="KW-1185">Reference proteome</keyword>
<proteinExistence type="predicted"/>
<evidence type="ECO:0000313" key="3">
    <source>
        <dbReference type="Proteomes" id="UP001143474"/>
    </source>
</evidence>
<dbReference type="SUPFAM" id="SSF52091">
    <property type="entry name" value="SpoIIaa-like"/>
    <property type="match status" value="1"/>
</dbReference>
<feature type="domain" description="STAS" evidence="1">
    <location>
        <begin position="8"/>
        <end position="112"/>
    </location>
</feature>
<dbReference type="InterPro" id="IPR058548">
    <property type="entry name" value="MlaB-like_STAS"/>
</dbReference>
<reference evidence="2" key="1">
    <citation type="journal article" date="2014" name="Int. J. Syst. Evol. Microbiol.">
        <title>Complete genome sequence of Corynebacterium casei LMG S-19264T (=DSM 44701T), isolated from a smear-ripened cheese.</title>
        <authorList>
            <consortium name="US DOE Joint Genome Institute (JGI-PGF)"/>
            <person name="Walter F."/>
            <person name="Albersmeier A."/>
            <person name="Kalinowski J."/>
            <person name="Ruckert C."/>
        </authorList>
    </citation>
    <scope>NUCLEOTIDE SEQUENCE</scope>
    <source>
        <strain evidence="2">VKM Ac-2007</strain>
    </source>
</reference>
<organism evidence="2 3">
    <name type="scientific">Streptosporangium carneum</name>
    <dbReference type="NCBI Taxonomy" id="47481"/>
    <lineage>
        <taxon>Bacteria</taxon>
        <taxon>Bacillati</taxon>
        <taxon>Actinomycetota</taxon>
        <taxon>Actinomycetes</taxon>
        <taxon>Streptosporangiales</taxon>
        <taxon>Streptosporangiaceae</taxon>
        <taxon>Streptosporangium</taxon>
    </lineage>
</organism>
<evidence type="ECO:0000259" key="1">
    <source>
        <dbReference type="PROSITE" id="PS50801"/>
    </source>
</evidence>
<dbReference type="Gene3D" id="3.30.750.24">
    <property type="entry name" value="STAS domain"/>
    <property type="match status" value="1"/>
</dbReference>
<dbReference type="PANTHER" id="PTHR33495">
    <property type="entry name" value="ANTI-SIGMA FACTOR ANTAGONIST TM_1081-RELATED-RELATED"/>
    <property type="match status" value="1"/>
</dbReference>
<sequence length="112" mass="12329">MLEKTPFRTEVHSTASDTMLLVLTGDLDYDTAADLFTLAEGLFPGQARHLELDLSGLNFVDSSGVAALINVYNAAHDHDATMRIVALTSYLRHLFRVTALDQVFELPAETHP</sequence>
<dbReference type="RefSeq" id="WP_271222256.1">
    <property type="nucleotide sequence ID" value="NZ_BAAAVD010000023.1"/>
</dbReference>
<dbReference type="InterPro" id="IPR036513">
    <property type="entry name" value="STAS_dom_sf"/>
</dbReference>
<gene>
    <name evidence="2" type="ORF">GCM10017600_74060</name>
</gene>
<dbReference type="PROSITE" id="PS50801">
    <property type="entry name" value="STAS"/>
    <property type="match status" value="1"/>
</dbReference>